<dbReference type="HOGENOM" id="CLU_903645_0_0_1"/>
<name>A0A0C9T1D3_SPHS4</name>
<feature type="region of interest" description="Disordered" evidence="1">
    <location>
        <begin position="51"/>
        <end position="76"/>
    </location>
</feature>
<evidence type="ECO:0000313" key="3">
    <source>
        <dbReference type="Proteomes" id="UP000054279"/>
    </source>
</evidence>
<feature type="region of interest" description="Disordered" evidence="1">
    <location>
        <begin position="131"/>
        <end position="163"/>
    </location>
</feature>
<dbReference type="AlphaFoldDB" id="A0A0C9T1D3"/>
<sequence>MRAGFGASGAFEELALVVSVTRDTTIVKAIFSETNAALPACDTRSHTRITGLKGSRKRKLTKKDYPTKSKNKKRRNVTNEDIGLNRYFQAEEVVEGYEDEDLIDDLPSGAVSRAYSPSMLIGNDLTDEALEGFPSSVPGPSRTYSPSRLLADSSDDDEGPSTAYEVPETVITKDYISTKDFYPSLDSNTFRLTSEEIDQFGLKSKTDATLLAFVEDQKLSLVGTAIVTVLRGCASTLGSELYPSSRPHYIYSPKCSPLVPISASNGLTDQDSLKVSYKPKWFKTTSGLRAITFRIYYSSPPHSSGRPR</sequence>
<evidence type="ECO:0000313" key="2">
    <source>
        <dbReference type="EMBL" id="KIJ22578.1"/>
    </source>
</evidence>
<organism evidence="2 3">
    <name type="scientific">Sphaerobolus stellatus (strain SS14)</name>
    <dbReference type="NCBI Taxonomy" id="990650"/>
    <lineage>
        <taxon>Eukaryota</taxon>
        <taxon>Fungi</taxon>
        <taxon>Dikarya</taxon>
        <taxon>Basidiomycota</taxon>
        <taxon>Agaricomycotina</taxon>
        <taxon>Agaricomycetes</taxon>
        <taxon>Phallomycetidae</taxon>
        <taxon>Geastrales</taxon>
        <taxon>Sphaerobolaceae</taxon>
        <taxon>Sphaerobolus</taxon>
    </lineage>
</organism>
<protein>
    <submittedName>
        <fullName evidence="2">Uncharacterized protein</fullName>
    </submittedName>
</protein>
<gene>
    <name evidence="2" type="ORF">M422DRAFT_72711</name>
</gene>
<evidence type="ECO:0000256" key="1">
    <source>
        <dbReference type="SAM" id="MobiDB-lite"/>
    </source>
</evidence>
<proteinExistence type="predicted"/>
<reference evidence="2 3" key="1">
    <citation type="submission" date="2014-06" db="EMBL/GenBank/DDBJ databases">
        <title>Evolutionary Origins and Diversification of the Mycorrhizal Mutualists.</title>
        <authorList>
            <consortium name="DOE Joint Genome Institute"/>
            <consortium name="Mycorrhizal Genomics Consortium"/>
            <person name="Kohler A."/>
            <person name="Kuo A."/>
            <person name="Nagy L.G."/>
            <person name="Floudas D."/>
            <person name="Copeland A."/>
            <person name="Barry K.W."/>
            <person name="Cichocki N."/>
            <person name="Veneault-Fourrey C."/>
            <person name="LaButti K."/>
            <person name="Lindquist E.A."/>
            <person name="Lipzen A."/>
            <person name="Lundell T."/>
            <person name="Morin E."/>
            <person name="Murat C."/>
            <person name="Riley R."/>
            <person name="Ohm R."/>
            <person name="Sun H."/>
            <person name="Tunlid A."/>
            <person name="Henrissat B."/>
            <person name="Grigoriev I.V."/>
            <person name="Hibbett D.S."/>
            <person name="Martin F."/>
        </authorList>
    </citation>
    <scope>NUCLEOTIDE SEQUENCE [LARGE SCALE GENOMIC DNA]</scope>
    <source>
        <strain evidence="2 3">SS14</strain>
    </source>
</reference>
<dbReference type="Proteomes" id="UP000054279">
    <property type="component" value="Unassembled WGS sequence"/>
</dbReference>
<accession>A0A0C9T1D3</accession>
<keyword evidence="3" id="KW-1185">Reference proteome</keyword>
<dbReference type="EMBL" id="KN838094">
    <property type="protein sequence ID" value="KIJ22578.1"/>
    <property type="molecule type" value="Genomic_DNA"/>
</dbReference>